<sequence length="275" mass="31537">MEAIKFIQSFSNSFLDFFFQAITMFGEDAFIIVAITLVYWCIDKKFGYRLSFAYLSSIVLNGIVKETFKIERPFHKEGIRTLRIKTATGYSFPSGHSQGATTFFTSIMIYLKKSWGYILFPTLTLLVMISRLYLGVHTLMDVLGGAILGFIWVFIANKLMNRIENGQNYLLFILLIPIVIGAFFLRSSDYFKAAGITTSFILGYYIENNYINFEPKQKLKIQVIKYLIGIIVAVFIKSLFKKILPIGNIGAFIRYFFLGVWVTIFAPLLFKKIST</sequence>
<evidence type="ECO:0000259" key="2">
    <source>
        <dbReference type="SMART" id="SM00014"/>
    </source>
</evidence>
<feature type="transmembrane region" description="Helical" evidence="1">
    <location>
        <begin position="17"/>
        <end position="42"/>
    </location>
</feature>
<dbReference type="RefSeq" id="WP_138208893.1">
    <property type="nucleotide sequence ID" value="NZ_CBCRUQ010000030.1"/>
</dbReference>
<dbReference type="EMBL" id="LR590481">
    <property type="protein sequence ID" value="VTQ81527.1"/>
    <property type="molecule type" value="Genomic_DNA"/>
</dbReference>
<dbReference type="SMART" id="SM00014">
    <property type="entry name" value="acidPPc"/>
    <property type="match status" value="1"/>
</dbReference>
<feature type="transmembrane region" description="Helical" evidence="1">
    <location>
        <begin position="115"/>
        <end position="133"/>
    </location>
</feature>
<reference evidence="3 4" key="1">
    <citation type="submission" date="2019-05" db="EMBL/GenBank/DDBJ databases">
        <authorList>
            <consortium name="Pathogen Informatics"/>
        </authorList>
    </citation>
    <scope>NUCLEOTIDE SEQUENCE [LARGE SCALE GENOMIC DNA]</scope>
    <source>
        <strain evidence="3 4">NCTC503</strain>
    </source>
</reference>
<dbReference type="InterPro" id="IPR000326">
    <property type="entry name" value="PAP2/HPO"/>
</dbReference>
<dbReference type="OrthoDB" id="9789113at2"/>
<keyword evidence="3" id="KW-0378">Hydrolase</keyword>
<keyword evidence="1" id="KW-0472">Membrane</keyword>
<protein>
    <submittedName>
        <fullName evidence="3">Membrane-associated phospholipid phosphatase</fullName>
        <ecNumber evidence="3">3.6.1.27</ecNumber>
    </submittedName>
</protein>
<feature type="transmembrane region" description="Helical" evidence="1">
    <location>
        <begin position="252"/>
        <end position="270"/>
    </location>
</feature>
<feature type="transmembrane region" description="Helical" evidence="1">
    <location>
        <begin position="223"/>
        <end position="240"/>
    </location>
</feature>
<feature type="transmembrane region" description="Helical" evidence="1">
    <location>
        <begin position="168"/>
        <end position="185"/>
    </location>
</feature>
<dbReference type="Gene3D" id="1.20.144.10">
    <property type="entry name" value="Phosphatidic acid phosphatase type 2/haloperoxidase"/>
    <property type="match status" value="1"/>
</dbReference>
<name>A0A4V6Z122_HATHI</name>
<evidence type="ECO:0000313" key="4">
    <source>
        <dbReference type="Proteomes" id="UP000308489"/>
    </source>
</evidence>
<dbReference type="EC" id="3.6.1.27" evidence="3"/>
<gene>
    <name evidence="3" type="primary">ybjG</name>
    <name evidence="3" type="ORF">NCTC503_00022</name>
</gene>
<keyword evidence="1" id="KW-0812">Transmembrane</keyword>
<dbReference type="AlphaFoldDB" id="A0A4V6Z122"/>
<organism evidence="3 4">
    <name type="scientific">Hathewaya histolytica</name>
    <name type="common">Clostridium histolyticum</name>
    <dbReference type="NCBI Taxonomy" id="1498"/>
    <lineage>
        <taxon>Bacteria</taxon>
        <taxon>Bacillati</taxon>
        <taxon>Bacillota</taxon>
        <taxon>Clostridia</taxon>
        <taxon>Eubacteriales</taxon>
        <taxon>Clostridiaceae</taxon>
        <taxon>Hathewaya</taxon>
    </lineage>
</organism>
<feature type="transmembrane region" description="Helical" evidence="1">
    <location>
        <begin position="191"/>
        <end position="211"/>
    </location>
</feature>
<feature type="domain" description="Phosphatidic acid phosphatase type 2/haloperoxidase" evidence="2">
    <location>
        <begin position="46"/>
        <end position="157"/>
    </location>
</feature>
<dbReference type="GO" id="GO:0042392">
    <property type="term" value="F:sphingosine-1-phosphate phosphatase activity"/>
    <property type="evidence" value="ECO:0007669"/>
    <property type="project" value="TreeGrafter"/>
</dbReference>
<dbReference type="PANTHER" id="PTHR14969:SF13">
    <property type="entry name" value="AT30094P"/>
    <property type="match status" value="1"/>
</dbReference>
<dbReference type="KEGG" id="hhw:NCTC503_00022"/>
<dbReference type="Pfam" id="PF01569">
    <property type="entry name" value="PAP2"/>
    <property type="match status" value="1"/>
</dbReference>
<dbReference type="GO" id="GO:0050380">
    <property type="term" value="F:undecaprenyl-diphosphatase activity"/>
    <property type="evidence" value="ECO:0007669"/>
    <property type="project" value="UniProtKB-EC"/>
</dbReference>
<dbReference type="SUPFAM" id="SSF48317">
    <property type="entry name" value="Acid phosphatase/Vanadium-dependent haloperoxidase"/>
    <property type="match status" value="1"/>
</dbReference>
<evidence type="ECO:0000313" key="3">
    <source>
        <dbReference type="EMBL" id="VTQ81527.1"/>
    </source>
</evidence>
<dbReference type="Proteomes" id="UP000308489">
    <property type="component" value="Chromosome 1"/>
</dbReference>
<dbReference type="PANTHER" id="PTHR14969">
    <property type="entry name" value="SPHINGOSINE-1-PHOSPHATE PHOSPHOHYDROLASE"/>
    <property type="match status" value="1"/>
</dbReference>
<keyword evidence="4" id="KW-1185">Reference proteome</keyword>
<evidence type="ECO:0000256" key="1">
    <source>
        <dbReference type="SAM" id="Phobius"/>
    </source>
</evidence>
<keyword evidence="1" id="KW-1133">Transmembrane helix</keyword>
<dbReference type="InterPro" id="IPR036938">
    <property type="entry name" value="PAP2/HPO_sf"/>
</dbReference>
<accession>A0A4V6Z122</accession>
<proteinExistence type="predicted"/>
<feature type="transmembrane region" description="Helical" evidence="1">
    <location>
        <begin position="139"/>
        <end position="156"/>
    </location>
</feature>